<evidence type="ECO:0000256" key="6">
    <source>
        <dbReference type="ARBA" id="ARBA00022490"/>
    </source>
</evidence>
<protein>
    <recommendedName>
        <fullName evidence="5">Restriction of telomere capping protein 4</fullName>
    </recommendedName>
</protein>
<feature type="region of interest" description="Disordered" evidence="8">
    <location>
        <begin position="468"/>
        <end position="534"/>
    </location>
</feature>
<feature type="compositionally biased region" description="Acidic residues" evidence="8">
    <location>
        <begin position="511"/>
        <end position="522"/>
    </location>
</feature>
<evidence type="ECO:0000256" key="4">
    <source>
        <dbReference type="ARBA" id="ARBA00009461"/>
    </source>
</evidence>
<dbReference type="OrthoDB" id="128308at2759"/>
<comment type="function">
    <text evidence="1">May be involved in a process influencing telomere capping.</text>
</comment>
<feature type="compositionally biased region" description="Low complexity" evidence="8">
    <location>
        <begin position="95"/>
        <end position="117"/>
    </location>
</feature>
<dbReference type="GO" id="GO:0005634">
    <property type="term" value="C:nucleus"/>
    <property type="evidence" value="ECO:0007669"/>
    <property type="project" value="UniProtKB-SubCell"/>
</dbReference>
<feature type="region of interest" description="Disordered" evidence="8">
    <location>
        <begin position="243"/>
        <end position="277"/>
    </location>
</feature>
<dbReference type="PANTHER" id="PTHR41391:SF1">
    <property type="entry name" value="RESTRICTION OF TELOMERE CAPPING PROTEIN 4"/>
    <property type="match status" value="1"/>
</dbReference>
<proteinExistence type="inferred from homology"/>
<dbReference type="InterPro" id="IPR039024">
    <property type="entry name" value="RTC4"/>
</dbReference>
<dbReference type="AlphaFoldDB" id="A0A8H7PSN6"/>
<comment type="similarity">
    <text evidence="4">Belongs to the RTC4 family.</text>
</comment>
<reference evidence="10" key="1">
    <citation type="submission" date="2020-12" db="EMBL/GenBank/DDBJ databases">
        <title>Metabolic potential, ecology and presence of endohyphal bacteria is reflected in genomic diversity of Mucoromycotina.</title>
        <authorList>
            <person name="Muszewska A."/>
            <person name="Okrasinska A."/>
            <person name="Steczkiewicz K."/>
            <person name="Drgas O."/>
            <person name="Orlowska M."/>
            <person name="Perlinska-Lenart U."/>
            <person name="Aleksandrzak-Piekarczyk T."/>
            <person name="Szatraj K."/>
            <person name="Zielenkiewicz U."/>
            <person name="Pilsyk S."/>
            <person name="Malc E."/>
            <person name="Mieczkowski P."/>
            <person name="Kruszewska J.S."/>
            <person name="Biernat P."/>
            <person name="Pawlowska J."/>
        </authorList>
    </citation>
    <scope>NUCLEOTIDE SEQUENCE</scope>
    <source>
        <strain evidence="10">WA0000051536</strain>
    </source>
</reference>
<dbReference type="EMBL" id="JAEPRA010000010">
    <property type="protein sequence ID" value="KAG2179366.1"/>
    <property type="molecule type" value="Genomic_DNA"/>
</dbReference>
<evidence type="ECO:0000256" key="5">
    <source>
        <dbReference type="ARBA" id="ARBA00015162"/>
    </source>
</evidence>
<feature type="compositionally biased region" description="Polar residues" evidence="8">
    <location>
        <begin position="256"/>
        <end position="277"/>
    </location>
</feature>
<dbReference type="Proteomes" id="UP000612746">
    <property type="component" value="Unassembled WGS sequence"/>
</dbReference>
<feature type="region of interest" description="Disordered" evidence="8">
    <location>
        <begin position="1"/>
        <end position="122"/>
    </location>
</feature>
<dbReference type="Pfam" id="PF14474">
    <property type="entry name" value="RTC4"/>
    <property type="match status" value="1"/>
</dbReference>
<dbReference type="GO" id="GO:0005737">
    <property type="term" value="C:cytoplasm"/>
    <property type="evidence" value="ECO:0007669"/>
    <property type="project" value="UniProtKB-SubCell"/>
</dbReference>
<evidence type="ECO:0000256" key="1">
    <source>
        <dbReference type="ARBA" id="ARBA00002738"/>
    </source>
</evidence>
<name>A0A8H7PSN6_9FUNG</name>
<comment type="caution">
    <text evidence="10">The sequence shown here is derived from an EMBL/GenBank/DDBJ whole genome shotgun (WGS) entry which is preliminary data.</text>
</comment>
<feature type="compositionally biased region" description="Basic residues" evidence="8">
    <location>
        <begin position="1"/>
        <end position="10"/>
    </location>
</feature>
<evidence type="ECO:0000256" key="7">
    <source>
        <dbReference type="ARBA" id="ARBA00023242"/>
    </source>
</evidence>
<comment type="subcellular location">
    <subcellularLocation>
        <location evidence="3">Cytoplasm</location>
    </subcellularLocation>
    <subcellularLocation>
        <location evidence="2">Nucleus</location>
    </subcellularLocation>
</comment>
<accession>A0A8H7PSN6</accession>
<evidence type="ECO:0000256" key="8">
    <source>
        <dbReference type="SAM" id="MobiDB-lite"/>
    </source>
</evidence>
<keyword evidence="11" id="KW-1185">Reference proteome</keyword>
<dbReference type="InterPro" id="IPR028094">
    <property type="entry name" value="RTC4_C"/>
</dbReference>
<evidence type="ECO:0000313" key="11">
    <source>
        <dbReference type="Proteomes" id="UP000612746"/>
    </source>
</evidence>
<keyword evidence="6" id="KW-0963">Cytoplasm</keyword>
<gene>
    <name evidence="10" type="ORF">INT44_006212</name>
</gene>
<evidence type="ECO:0000313" key="10">
    <source>
        <dbReference type="EMBL" id="KAG2179366.1"/>
    </source>
</evidence>
<feature type="compositionally biased region" description="Basic and acidic residues" evidence="8">
    <location>
        <begin position="79"/>
        <end position="93"/>
    </location>
</feature>
<sequence>MSNSTNRHHIRQGESRRIQSGSLKNSSSKDTSFRSFDDDFDDFQTSSKVPPSVMSSKRKRPSENMESQKHGSQLQLSESHTETKKNTHLESEYKPFTPKSKSLKLSTSSSHMSELPTIKVPSSSGNVRALSYLKKKSTGSLASASQEQRQDLFAASIQRKVKPLNPFGVSTTIRTDILSIPKPRKSRRRKENESLKSIDEIKARMTSVSALDHASDNAKGTVLKCPYCHQVLEQPLSKSLEDALAKVRASDDDAEQQATDELANSDSSAPNLDESQTSSMQLLIRPRYSKNRLSASNRERYLFCRMHKKEQIMIPQGIRKGYYIDINFDELEERILSFIDEIEDIINGKISSVFHRNVMAAYEEFGKNKARSTLKVLERFESTLPGYYGAEGSHRIMKVLSTLLIETGKLTPAKSSPQDPIEYLQQVLVPECGRRLINQDIQSGRTRTSTGVDDDTLKTATTIMHESAEFGNLVHPHADDEVEDDNRPNRKSSPTEEVEESKFSHFFDQQSDSDDAESEDDDGKNAALFNDADL</sequence>
<evidence type="ECO:0000256" key="2">
    <source>
        <dbReference type="ARBA" id="ARBA00004123"/>
    </source>
</evidence>
<dbReference type="SMART" id="SM01312">
    <property type="entry name" value="RTC4"/>
    <property type="match status" value="1"/>
</dbReference>
<feature type="domain" description="Restriction of telomere capping protein 4 C-terminal" evidence="9">
    <location>
        <begin position="345"/>
        <end position="477"/>
    </location>
</feature>
<evidence type="ECO:0000256" key="3">
    <source>
        <dbReference type="ARBA" id="ARBA00004496"/>
    </source>
</evidence>
<keyword evidence="7" id="KW-0539">Nucleus</keyword>
<organism evidence="10 11">
    <name type="scientific">Umbelopsis vinacea</name>
    <dbReference type="NCBI Taxonomy" id="44442"/>
    <lineage>
        <taxon>Eukaryota</taxon>
        <taxon>Fungi</taxon>
        <taxon>Fungi incertae sedis</taxon>
        <taxon>Mucoromycota</taxon>
        <taxon>Mucoromycotina</taxon>
        <taxon>Umbelopsidomycetes</taxon>
        <taxon>Umbelopsidales</taxon>
        <taxon>Umbelopsidaceae</taxon>
        <taxon>Umbelopsis</taxon>
    </lineage>
</organism>
<evidence type="ECO:0000259" key="9">
    <source>
        <dbReference type="SMART" id="SM01312"/>
    </source>
</evidence>
<feature type="compositionally biased region" description="Low complexity" evidence="8">
    <location>
        <begin position="43"/>
        <end position="55"/>
    </location>
</feature>
<dbReference type="PANTHER" id="PTHR41391">
    <property type="entry name" value="RESTRICTION OF TELOMERE CAPPING PROTEIN 4"/>
    <property type="match status" value="1"/>
</dbReference>